<evidence type="ECO:0000313" key="2">
    <source>
        <dbReference type="Proteomes" id="UP000245622"/>
    </source>
</evidence>
<evidence type="ECO:0000313" key="1">
    <source>
        <dbReference type="EMBL" id="CED92985.1"/>
    </source>
</evidence>
<sequence length="105" mass="12237">MTNFKSVKVELTLLIECKEGNHSELEWMIDEGVLNEKEYSLTILGSTEYEDNARAIYILMNTEGSYEKNLQRLSRLHLKIENLLKDTSVKYRGISLVPNNVKWDK</sequence>
<accession>A0A1V1HYF6</accession>
<dbReference type="GeneID" id="82204406"/>
<dbReference type="AlphaFoldDB" id="A0A1V1HYF6"/>
<dbReference type="KEGG" id="ril:CRIB_228"/>
<name>A0A1V1HYF6_9FIRM</name>
<organism evidence="1 2">
    <name type="scientific">Romboutsia ilealis</name>
    <dbReference type="NCBI Taxonomy" id="1115758"/>
    <lineage>
        <taxon>Bacteria</taxon>
        <taxon>Bacillati</taxon>
        <taxon>Bacillota</taxon>
        <taxon>Clostridia</taxon>
        <taxon>Peptostreptococcales</taxon>
        <taxon>Peptostreptococcaceae</taxon>
        <taxon>Romboutsia</taxon>
    </lineage>
</organism>
<reference evidence="1 2" key="1">
    <citation type="submission" date="2014-04" db="EMBL/GenBank/DDBJ databases">
        <authorList>
            <person name="Hornung B.V."/>
        </authorList>
    </citation>
    <scope>NUCLEOTIDE SEQUENCE [LARGE SCALE GENOMIC DNA]</scope>
    <source>
        <strain evidence="1 2">CRIB</strain>
    </source>
</reference>
<keyword evidence="2" id="KW-1185">Reference proteome</keyword>
<protein>
    <submittedName>
        <fullName evidence="1">Uncharacterized protein</fullName>
    </submittedName>
</protein>
<gene>
    <name evidence="1" type="ORF">CRIB_228</name>
</gene>
<proteinExistence type="predicted"/>
<dbReference type="Proteomes" id="UP000245622">
    <property type="component" value="Chromosome 1"/>
</dbReference>
<dbReference type="EMBL" id="LN555523">
    <property type="protein sequence ID" value="CED92985.1"/>
    <property type="molecule type" value="Genomic_DNA"/>
</dbReference>
<dbReference type="RefSeq" id="WP_168572124.1">
    <property type="nucleotide sequence ID" value="NZ_LN555523.1"/>
</dbReference>